<dbReference type="Proteomes" id="UP001066276">
    <property type="component" value="Chromosome 5"/>
</dbReference>
<comment type="subcellular location">
    <subcellularLocation>
        <location evidence="2">Cytoplasm</location>
    </subcellularLocation>
    <subcellularLocation>
        <location evidence="1">Nucleus</location>
    </subcellularLocation>
</comment>
<evidence type="ECO:0000256" key="2">
    <source>
        <dbReference type="ARBA" id="ARBA00004496"/>
    </source>
</evidence>
<dbReference type="PANTHER" id="PTHR24081">
    <property type="entry name" value="NUCLEAR RECEPTOR SUBFAMILY 0 GROUP B"/>
    <property type="match status" value="1"/>
</dbReference>
<evidence type="ECO:0000313" key="12">
    <source>
        <dbReference type="Proteomes" id="UP001066276"/>
    </source>
</evidence>
<evidence type="ECO:0000256" key="7">
    <source>
        <dbReference type="ARBA" id="ARBA00023163"/>
    </source>
</evidence>
<protein>
    <recommendedName>
        <fullName evidence="10">NR LBD domain-containing protein</fullName>
    </recommendedName>
</protein>
<evidence type="ECO:0000259" key="10">
    <source>
        <dbReference type="PROSITE" id="PS51843"/>
    </source>
</evidence>
<dbReference type="Pfam" id="PF00104">
    <property type="entry name" value="Hormone_recep"/>
    <property type="match status" value="1"/>
</dbReference>
<proteinExistence type="inferred from homology"/>
<gene>
    <name evidence="11" type="ORF">NDU88_003841</name>
</gene>
<dbReference type="AlphaFoldDB" id="A0AAV7RIK6"/>
<organism evidence="11 12">
    <name type="scientific">Pleurodeles waltl</name>
    <name type="common">Iberian ribbed newt</name>
    <dbReference type="NCBI Taxonomy" id="8319"/>
    <lineage>
        <taxon>Eukaryota</taxon>
        <taxon>Metazoa</taxon>
        <taxon>Chordata</taxon>
        <taxon>Craniata</taxon>
        <taxon>Vertebrata</taxon>
        <taxon>Euteleostomi</taxon>
        <taxon>Amphibia</taxon>
        <taxon>Batrachia</taxon>
        <taxon>Caudata</taxon>
        <taxon>Salamandroidea</taxon>
        <taxon>Salamandridae</taxon>
        <taxon>Pleurodelinae</taxon>
        <taxon>Pleurodeles</taxon>
    </lineage>
</organism>
<evidence type="ECO:0000256" key="8">
    <source>
        <dbReference type="ARBA" id="ARBA00023170"/>
    </source>
</evidence>
<keyword evidence="5" id="KW-0678">Repressor</keyword>
<keyword evidence="4" id="KW-0963">Cytoplasm</keyword>
<dbReference type="SMART" id="SM00430">
    <property type="entry name" value="HOLI"/>
    <property type="match status" value="1"/>
</dbReference>
<name>A0AAV7RIK6_PLEWA</name>
<evidence type="ECO:0000256" key="6">
    <source>
        <dbReference type="ARBA" id="ARBA00023015"/>
    </source>
</evidence>
<dbReference type="PANTHER" id="PTHR24081:SF11">
    <property type="entry name" value="NR LBD DOMAIN-CONTAINING PROTEIN"/>
    <property type="match status" value="1"/>
</dbReference>
<keyword evidence="9" id="KW-0539">Nucleus</keyword>
<reference evidence="11" key="1">
    <citation type="journal article" date="2022" name="bioRxiv">
        <title>Sequencing and chromosome-scale assembly of the giantPleurodeles waltlgenome.</title>
        <authorList>
            <person name="Brown T."/>
            <person name="Elewa A."/>
            <person name="Iarovenko S."/>
            <person name="Subramanian E."/>
            <person name="Araus A.J."/>
            <person name="Petzold A."/>
            <person name="Susuki M."/>
            <person name="Suzuki K.-i.T."/>
            <person name="Hayashi T."/>
            <person name="Toyoda A."/>
            <person name="Oliveira C."/>
            <person name="Osipova E."/>
            <person name="Leigh N.D."/>
            <person name="Simon A."/>
            <person name="Yun M.H."/>
        </authorList>
    </citation>
    <scope>NUCLEOTIDE SEQUENCE</scope>
    <source>
        <strain evidence="11">20211129_DDA</strain>
        <tissue evidence="11">Liver</tissue>
    </source>
</reference>
<dbReference type="InterPro" id="IPR000536">
    <property type="entry name" value="Nucl_hrmn_rcpt_lig-bd"/>
</dbReference>
<keyword evidence="7" id="KW-0804">Transcription</keyword>
<dbReference type="InterPro" id="IPR001723">
    <property type="entry name" value="Nuclear_hrmn_rcpt"/>
</dbReference>
<dbReference type="EMBL" id="JANPWB010000009">
    <property type="protein sequence ID" value="KAJ1151054.1"/>
    <property type="molecule type" value="Genomic_DNA"/>
</dbReference>
<dbReference type="SUPFAM" id="SSF48508">
    <property type="entry name" value="Nuclear receptor ligand-binding domain"/>
    <property type="match status" value="1"/>
</dbReference>
<dbReference type="PRINTS" id="PR00398">
    <property type="entry name" value="STRDHORMONER"/>
</dbReference>
<dbReference type="GO" id="GO:0000122">
    <property type="term" value="P:negative regulation of transcription by RNA polymerase II"/>
    <property type="evidence" value="ECO:0007669"/>
    <property type="project" value="TreeGrafter"/>
</dbReference>
<evidence type="ECO:0000256" key="4">
    <source>
        <dbReference type="ARBA" id="ARBA00022490"/>
    </source>
</evidence>
<dbReference type="PROSITE" id="PS51843">
    <property type="entry name" value="NR_LBD"/>
    <property type="match status" value="1"/>
</dbReference>
<dbReference type="GO" id="GO:0003714">
    <property type="term" value="F:transcription corepressor activity"/>
    <property type="evidence" value="ECO:0007669"/>
    <property type="project" value="TreeGrafter"/>
</dbReference>
<comment type="caution">
    <text evidence="11">The sequence shown here is derived from an EMBL/GenBank/DDBJ whole genome shotgun (WGS) entry which is preliminary data.</text>
</comment>
<dbReference type="GO" id="GO:0005634">
    <property type="term" value="C:nucleus"/>
    <property type="evidence" value="ECO:0007669"/>
    <property type="project" value="UniProtKB-SubCell"/>
</dbReference>
<evidence type="ECO:0000256" key="3">
    <source>
        <dbReference type="ARBA" id="ARBA00006647"/>
    </source>
</evidence>
<keyword evidence="12" id="KW-1185">Reference proteome</keyword>
<evidence type="ECO:0000256" key="1">
    <source>
        <dbReference type="ARBA" id="ARBA00004123"/>
    </source>
</evidence>
<dbReference type="InterPro" id="IPR033544">
    <property type="entry name" value="NR0B1/2"/>
</dbReference>
<sequence>MACDGRHANAGKCQCKAATPDSILLGILSAEQRSEGRWRPPSLRYHQQQQRSPREACPCLENRQVVLSTPELTSKRASEVLLKTAAFIQNLPSFNQLPPGDQRLLVQGCWAPLFVLGLAQEKVDFDTTDISAPSLLKQILLNQSDTEDEMRRIAPLGAPFAEVQRMKSFMGKVWSLDICAKEYAYLKGIVLFNPGVRGLRFPRFVQTLQQEAQYTLMEFSSLANSSSQARLTWILGSLAILEAVSAGTITKLFFRPVWLDANVEELLLDTLCPK</sequence>
<dbReference type="GO" id="GO:0005737">
    <property type="term" value="C:cytoplasm"/>
    <property type="evidence" value="ECO:0007669"/>
    <property type="project" value="UniProtKB-SubCell"/>
</dbReference>
<evidence type="ECO:0000313" key="11">
    <source>
        <dbReference type="EMBL" id="KAJ1151054.1"/>
    </source>
</evidence>
<dbReference type="InterPro" id="IPR035500">
    <property type="entry name" value="NHR-like_dom_sf"/>
</dbReference>
<comment type="similarity">
    <text evidence="3">Belongs to the nuclear hormone receptor family. NR0 subfamily.</text>
</comment>
<evidence type="ECO:0000256" key="5">
    <source>
        <dbReference type="ARBA" id="ARBA00022491"/>
    </source>
</evidence>
<keyword evidence="8" id="KW-0675">Receptor</keyword>
<evidence type="ECO:0000256" key="9">
    <source>
        <dbReference type="ARBA" id="ARBA00023242"/>
    </source>
</evidence>
<accession>A0AAV7RIK6</accession>
<feature type="domain" description="NR LBD" evidence="10">
    <location>
        <begin position="19"/>
        <end position="274"/>
    </location>
</feature>
<dbReference type="FunFam" id="1.10.565.10:FF:000031">
    <property type="entry name" value="Nuclear receptor subfamily 0 group B member 1"/>
    <property type="match status" value="1"/>
</dbReference>
<dbReference type="Gene3D" id="1.10.565.10">
    <property type="entry name" value="Retinoid X Receptor"/>
    <property type="match status" value="1"/>
</dbReference>
<keyword evidence="6" id="KW-0805">Transcription regulation</keyword>